<protein>
    <recommendedName>
        <fullName evidence="4">Secreted protein</fullName>
    </recommendedName>
</protein>
<comment type="caution">
    <text evidence="2">The sequence shown here is derived from an EMBL/GenBank/DDBJ whole genome shotgun (WGS) entry which is preliminary data.</text>
</comment>
<name>A0AAN6T9B4_9PEZI</name>
<keyword evidence="1" id="KW-0732">Signal</keyword>
<reference evidence="2" key="2">
    <citation type="submission" date="2023-05" db="EMBL/GenBank/DDBJ databases">
        <authorList>
            <consortium name="Lawrence Berkeley National Laboratory"/>
            <person name="Steindorff A."/>
            <person name="Hensen N."/>
            <person name="Bonometti L."/>
            <person name="Westerberg I."/>
            <person name="Brannstrom I.O."/>
            <person name="Guillou S."/>
            <person name="Cros-Aarteil S."/>
            <person name="Calhoun S."/>
            <person name="Haridas S."/>
            <person name="Kuo A."/>
            <person name="Mondo S."/>
            <person name="Pangilinan J."/>
            <person name="Riley R."/>
            <person name="Labutti K."/>
            <person name="Andreopoulos B."/>
            <person name="Lipzen A."/>
            <person name="Chen C."/>
            <person name="Yanf M."/>
            <person name="Daum C."/>
            <person name="Ng V."/>
            <person name="Clum A."/>
            <person name="Ohm R."/>
            <person name="Martin F."/>
            <person name="Silar P."/>
            <person name="Natvig D."/>
            <person name="Lalanne C."/>
            <person name="Gautier V."/>
            <person name="Ament-Velasquez S.L."/>
            <person name="Kruys A."/>
            <person name="Hutchinson M.I."/>
            <person name="Powell A.J."/>
            <person name="Barry K."/>
            <person name="Miller A.N."/>
            <person name="Grigoriev I.V."/>
            <person name="Debuchy R."/>
            <person name="Gladieux P."/>
            <person name="Thoren M.H."/>
            <person name="Johannesson H."/>
        </authorList>
    </citation>
    <scope>NUCLEOTIDE SEQUENCE</scope>
    <source>
        <strain evidence="2">CBS 508.74</strain>
    </source>
</reference>
<evidence type="ECO:0000256" key="1">
    <source>
        <dbReference type="SAM" id="SignalP"/>
    </source>
</evidence>
<dbReference type="RefSeq" id="XP_064667545.1">
    <property type="nucleotide sequence ID" value="XM_064809204.1"/>
</dbReference>
<feature type="signal peptide" evidence="1">
    <location>
        <begin position="1"/>
        <end position="17"/>
    </location>
</feature>
<proteinExistence type="predicted"/>
<dbReference type="GeneID" id="89933327"/>
<reference evidence="2" key="1">
    <citation type="journal article" date="2023" name="Mol. Phylogenet. Evol.">
        <title>Genome-scale phylogeny and comparative genomics of the fungal order Sordariales.</title>
        <authorList>
            <person name="Hensen N."/>
            <person name="Bonometti L."/>
            <person name="Westerberg I."/>
            <person name="Brannstrom I.O."/>
            <person name="Guillou S."/>
            <person name="Cros-Aarteil S."/>
            <person name="Calhoun S."/>
            <person name="Haridas S."/>
            <person name="Kuo A."/>
            <person name="Mondo S."/>
            <person name="Pangilinan J."/>
            <person name="Riley R."/>
            <person name="LaButti K."/>
            <person name="Andreopoulos B."/>
            <person name="Lipzen A."/>
            <person name="Chen C."/>
            <person name="Yan M."/>
            <person name="Daum C."/>
            <person name="Ng V."/>
            <person name="Clum A."/>
            <person name="Steindorff A."/>
            <person name="Ohm R.A."/>
            <person name="Martin F."/>
            <person name="Silar P."/>
            <person name="Natvig D.O."/>
            <person name="Lalanne C."/>
            <person name="Gautier V."/>
            <person name="Ament-Velasquez S.L."/>
            <person name="Kruys A."/>
            <person name="Hutchinson M.I."/>
            <person name="Powell A.J."/>
            <person name="Barry K."/>
            <person name="Miller A.N."/>
            <person name="Grigoriev I.V."/>
            <person name="Debuchy R."/>
            <person name="Gladieux P."/>
            <person name="Hiltunen Thoren M."/>
            <person name="Johannesson H."/>
        </authorList>
    </citation>
    <scope>NUCLEOTIDE SEQUENCE</scope>
    <source>
        <strain evidence="2">CBS 508.74</strain>
    </source>
</reference>
<dbReference type="AlphaFoldDB" id="A0AAN6T9B4"/>
<accession>A0AAN6T9B4</accession>
<sequence length="86" mass="9967">MTAWFLLLLWCGQVCRLQPIAKNLLPAWPSKATARHLRWQTWRDIYTTPSKRAHLVMYVMSLLDLPRSCRSVFALKAVGQVRQALS</sequence>
<organism evidence="2 3">
    <name type="scientific">Canariomyces notabilis</name>
    <dbReference type="NCBI Taxonomy" id="2074819"/>
    <lineage>
        <taxon>Eukaryota</taxon>
        <taxon>Fungi</taxon>
        <taxon>Dikarya</taxon>
        <taxon>Ascomycota</taxon>
        <taxon>Pezizomycotina</taxon>
        <taxon>Sordariomycetes</taxon>
        <taxon>Sordariomycetidae</taxon>
        <taxon>Sordariales</taxon>
        <taxon>Chaetomiaceae</taxon>
        <taxon>Canariomyces</taxon>
    </lineage>
</organism>
<evidence type="ECO:0000313" key="3">
    <source>
        <dbReference type="Proteomes" id="UP001302812"/>
    </source>
</evidence>
<dbReference type="Proteomes" id="UP001302812">
    <property type="component" value="Unassembled WGS sequence"/>
</dbReference>
<gene>
    <name evidence="2" type="ORF">N656DRAFT_312174</name>
</gene>
<feature type="chain" id="PRO_5042924981" description="Secreted protein" evidence="1">
    <location>
        <begin position="18"/>
        <end position="86"/>
    </location>
</feature>
<dbReference type="EMBL" id="MU853353">
    <property type="protein sequence ID" value="KAK4109975.1"/>
    <property type="molecule type" value="Genomic_DNA"/>
</dbReference>
<keyword evidence="3" id="KW-1185">Reference proteome</keyword>
<evidence type="ECO:0000313" key="2">
    <source>
        <dbReference type="EMBL" id="KAK4109975.1"/>
    </source>
</evidence>
<evidence type="ECO:0008006" key="4">
    <source>
        <dbReference type="Google" id="ProtNLM"/>
    </source>
</evidence>